<dbReference type="InterPro" id="IPR050179">
    <property type="entry name" value="Trans_hexapeptide_repeat"/>
</dbReference>
<feature type="active site" description="Proton acceptor" evidence="5">
    <location>
        <position position="142"/>
    </location>
</feature>
<dbReference type="InterPro" id="IPR001451">
    <property type="entry name" value="Hexapep"/>
</dbReference>
<evidence type="ECO:0000256" key="5">
    <source>
        <dbReference type="PIRSR" id="PIRSR620019-1"/>
    </source>
</evidence>
<feature type="binding site" evidence="6">
    <location>
        <position position="75"/>
    </location>
    <ligand>
        <name>substrate</name>
    </ligand>
</feature>
<dbReference type="NCBIfam" id="TIGR03570">
    <property type="entry name" value="NeuD_NnaD"/>
    <property type="match status" value="1"/>
</dbReference>
<dbReference type="OrthoDB" id="9815592at2"/>
<evidence type="ECO:0000256" key="4">
    <source>
        <dbReference type="ARBA" id="ARBA00023315"/>
    </source>
</evidence>
<gene>
    <name evidence="7" type="ORF">A8V01_07585</name>
</gene>
<reference evidence="7 8" key="1">
    <citation type="submission" date="2016-05" db="EMBL/GenBank/DDBJ databases">
        <title>Complete genome sequence of Novosphingobium guangzhouense SA925(T).</title>
        <authorList>
            <person name="Sha S."/>
        </authorList>
    </citation>
    <scope>NUCLEOTIDE SEQUENCE [LARGE SCALE GENOMIC DNA]</scope>
    <source>
        <strain evidence="7 8">SA925</strain>
    </source>
</reference>
<dbReference type="CDD" id="cd03360">
    <property type="entry name" value="LbH_AT_putative"/>
    <property type="match status" value="1"/>
</dbReference>
<dbReference type="PANTHER" id="PTHR43300">
    <property type="entry name" value="ACETYLTRANSFERASE"/>
    <property type="match status" value="1"/>
</dbReference>
<evidence type="ECO:0000256" key="1">
    <source>
        <dbReference type="ARBA" id="ARBA00007274"/>
    </source>
</evidence>
<evidence type="ECO:0000256" key="6">
    <source>
        <dbReference type="PIRSR" id="PIRSR620019-2"/>
    </source>
</evidence>
<dbReference type="RefSeq" id="WP_146037344.1">
    <property type="nucleotide sequence ID" value="NZ_LYMM01000062.1"/>
</dbReference>
<keyword evidence="8" id="KW-1185">Reference proteome</keyword>
<dbReference type="Gene3D" id="2.160.10.10">
    <property type="entry name" value="Hexapeptide repeat proteins"/>
    <property type="match status" value="1"/>
</dbReference>
<feature type="binding site" evidence="6">
    <location>
        <position position="172"/>
    </location>
    <ligand>
        <name>acetyl-CoA</name>
        <dbReference type="ChEBI" id="CHEBI:57288"/>
    </ligand>
</feature>
<accession>A0A2K2FW83</accession>
<keyword evidence="2" id="KW-0808">Transferase</keyword>
<dbReference type="SUPFAM" id="SSF51161">
    <property type="entry name" value="Trimeric LpxA-like enzymes"/>
    <property type="match status" value="1"/>
</dbReference>
<proteinExistence type="inferred from homology"/>
<feature type="site" description="Increases basicity of active site His" evidence="5">
    <location>
        <position position="143"/>
    </location>
</feature>
<dbReference type="Pfam" id="PF00132">
    <property type="entry name" value="Hexapep"/>
    <property type="match status" value="1"/>
</dbReference>
<dbReference type="Proteomes" id="UP000236327">
    <property type="component" value="Unassembled WGS sequence"/>
</dbReference>
<comment type="caution">
    <text evidence="7">The sequence shown here is derived from an EMBL/GenBank/DDBJ whole genome shotgun (WGS) entry which is preliminary data.</text>
</comment>
<dbReference type="Gene3D" id="3.40.50.20">
    <property type="match status" value="1"/>
</dbReference>
<keyword evidence="4" id="KW-0012">Acyltransferase</keyword>
<dbReference type="EMBL" id="LYMM01000062">
    <property type="protein sequence ID" value="PNU03030.1"/>
    <property type="molecule type" value="Genomic_DNA"/>
</dbReference>
<name>A0A2K2FW83_9SPHN</name>
<dbReference type="PROSITE" id="PS00101">
    <property type="entry name" value="HEXAPEP_TRANSFERASES"/>
    <property type="match status" value="1"/>
</dbReference>
<sequence length="220" mass="22085">MPEGPPDRKPSLVIVAGASGQHAAVVYEAALLSGIPVAGFAAIARNAPAAVLDCPPLGQLDACTVEGRSFVIACGSNTLRRELTERLRQRGACFAAVVHPAAIVSPSATIDPGAVVLAGAIIGPRATIGEGVIVNHAAVVDHDCRLEAFANICPGVRLAGCVTVRAGAFVGINAAVIQGIEVGHDSIVGAGAAVIRDVTAESIVGGVPAKLLSRDNTTPK</sequence>
<protein>
    <recommendedName>
        <fullName evidence="9">PglD N-terminal domain-containing protein</fullName>
    </recommendedName>
</protein>
<organism evidence="7 8">
    <name type="scientific">Novosphingobium guangzhouense</name>
    <dbReference type="NCBI Taxonomy" id="1850347"/>
    <lineage>
        <taxon>Bacteria</taxon>
        <taxon>Pseudomonadati</taxon>
        <taxon>Pseudomonadota</taxon>
        <taxon>Alphaproteobacteria</taxon>
        <taxon>Sphingomonadales</taxon>
        <taxon>Sphingomonadaceae</taxon>
        <taxon>Novosphingobium</taxon>
    </lineage>
</organism>
<dbReference type="PANTHER" id="PTHR43300:SF7">
    <property type="entry name" value="UDP-N-ACETYLBACILLOSAMINE N-ACETYLTRANSFERASE"/>
    <property type="match status" value="1"/>
</dbReference>
<evidence type="ECO:0000256" key="3">
    <source>
        <dbReference type="ARBA" id="ARBA00022737"/>
    </source>
</evidence>
<dbReference type="InterPro" id="IPR020019">
    <property type="entry name" value="AcTrfase_PglD-like"/>
</dbReference>
<dbReference type="AlphaFoldDB" id="A0A2K2FW83"/>
<comment type="similarity">
    <text evidence="1">Belongs to the transferase hexapeptide repeat family.</text>
</comment>
<dbReference type="InterPro" id="IPR011004">
    <property type="entry name" value="Trimer_LpxA-like_sf"/>
</dbReference>
<evidence type="ECO:0000256" key="2">
    <source>
        <dbReference type="ARBA" id="ARBA00022679"/>
    </source>
</evidence>
<evidence type="ECO:0000313" key="8">
    <source>
        <dbReference type="Proteomes" id="UP000236327"/>
    </source>
</evidence>
<keyword evidence="3" id="KW-0677">Repeat</keyword>
<dbReference type="InterPro" id="IPR018357">
    <property type="entry name" value="Hexapep_transf_CS"/>
</dbReference>
<dbReference type="GO" id="GO:0016746">
    <property type="term" value="F:acyltransferase activity"/>
    <property type="evidence" value="ECO:0007669"/>
    <property type="project" value="UniProtKB-KW"/>
</dbReference>
<evidence type="ECO:0008006" key="9">
    <source>
        <dbReference type="Google" id="ProtNLM"/>
    </source>
</evidence>
<evidence type="ECO:0000313" key="7">
    <source>
        <dbReference type="EMBL" id="PNU03030.1"/>
    </source>
</evidence>